<keyword evidence="3" id="KW-0808">Transferase</keyword>
<dbReference type="PANTHER" id="PTHR33841">
    <property type="entry name" value="DNA METHYLTRANSFERASE YEEA-RELATED"/>
    <property type="match status" value="1"/>
</dbReference>
<evidence type="ECO:0000256" key="1">
    <source>
        <dbReference type="ARBA" id="ARBA00011900"/>
    </source>
</evidence>
<feature type="domain" description="MmeI-like DNA-methyltransferase" evidence="7">
    <location>
        <begin position="40"/>
        <end position="307"/>
    </location>
</feature>
<dbReference type="Proteomes" id="UP000246004">
    <property type="component" value="Unassembled WGS sequence"/>
</dbReference>
<evidence type="ECO:0000256" key="3">
    <source>
        <dbReference type="ARBA" id="ARBA00022679"/>
    </source>
</evidence>
<keyword evidence="2 9" id="KW-0489">Methyltransferase</keyword>
<gene>
    <name evidence="8" type="ORF">ASJ82_02975</name>
    <name evidence="9" type="ORF">MSCUN_06910</name>
</gene>
<reference evidence="8 10" key="2">
    <citation type="journal article" date="2017" name="BMC Genomics">
        <title>Genomic analysis of methanogenic archaea reveals a shift towards energy conservation.</title>
        <authorList>
            <person name="Gilmore S.P."/>
            <person name="Henske J.K."/>
            <person name="Sexton J.A."/>
            <person name="Solomon K.V."/>
            <person name="Seppala S."/>
            <person name="Yoo J.I."/>
            <person name="Huyett L.M."/>
            <person name="Pressman A."/>
            <person name="Cogan J.Z."/>
            <person name="Kivenson V."/>
            <person name="Peng X."/>
            <person name="Tan Y."/>
            <person name="Valentine D.L."/>
            <person name="O'Malley M.A."/>
        </authorList>
    </citation>
    <scope>NUCLEOTIDE SEQUENCE [LARGE SCALE GENOMIC DNA]</scope>
    <source>
        <strain evidence="8 10">1R-7</strain>
    </source>
</reference>
<reference evidence="9 11" key="1">
    <citation type="submission" date="2016-04" db="EMBL/GenBank/DDBJ databases">
        <title>Genome sequence of Methanosphaera cuniculi DSM 4103.</title>
        <authorList>
            <person name="Poehlein A."/>
            <person name="Seedorf H."/>
            <person name="Daniel R."/>
        </authorList>
    </citation>
    <scope>NUCLEOTIDE SEQUENCE [LARGE SCALE GENOMIC DNA]</scope>
    <source>
        <strain evidence="9 11">DSM 4103</strain>
    </source>
</reference>
<proteinExistence type="predicted"/>
<dbReference type="EC" id="2.1.1.72" evidence="1"/>
<evidence type="ECO:0000313" key="8">
    <source>
        <dbReference type="EMBL" id="PAV08172.1"/>
    </source>
</evidence>
<dbReference type="InterPro" id="IPR046818">
    <property type="entry name" value="MmeI_C"/>
</dbReference>
<dbReference type="EMBL" id="LMVN01000001">
    <property type="protein sequence ID" value="PAV08172.1"/>
    <property type="molecule type" value="Genomic_DNA"/>
</dbReference>
<dbReference type="InterPro" id="IPR050953">
    <property type="entry name" value="N4_N6_ade-DNA_methylase"/>
</dbReference>
<dbReference type="GO" id="GO:0009007">
    <property type="term" value="F:site-specific DNA-methyltransferase (adenine-specific) activity"/>
    <property type="evidence" value="ECO:0007669"/>
    <property type="project" value="UniProtKB-EC"/>
</dbReference>
<evidence type="ECO:0000313" key="9">
    <source>
        <dbReference type="EMBL" id="PWL08255.1"/>
    </source>
</evidence>
<dbReference type="EMBL" id="LWMS01000020">
    <property type="protein sequence ID" value="PWL08255.1"/>
    <property type="molecule type" value="Genomic_DNA"/>
</dbReference>
<feature type="domain" description="MmeI-like target recognition" evidence="5">
    <location>
        <begin position="339"/>
        <end position="541"/>
    </location>
</feature>
<dbReference type="Pfam" id="PF20466">
    <property type="entry name" value="MmeI_TRD"/>
    <property type="match status" value="1"/>
</dbReference>
<dbReference type="GO" id="GO:0003676">
    <property type="term" value="F:nucleic acid binding"/>
    <property type="evidence" value="ECO:0007669"/>
    <property type="project" value="InterPro"/>
</dbReference>
<evidence type="ECO:0000259" key="6">
    <source>
        <dbReference type="Pfam" id="PF20467"/>
    </source>
</evidence>
<evidence type="ECO:0000259" key="5">
    <source>
        <dbReference type="Pfam" id="PF20466"/>
    </source>
</evidence>
<evidence type="ECO:0000313" key="11">
    <source>
        <dbReference type="Proteomes" id="UP000246004"/>
    </source>
</evidence>
<dbReference type="AlphaFoldDB" id="A0A2A2HFF8"/>
<dbReference type="PANTHER" id="PTHR33841:SF1">
    <property type="entry name" value="DNA METHYLTRANSFERASE A"/>
    <property type="match status" value="1"/>
</dbReference>
<dbReference type="InterPro" id="IPR046816">
    <property type="entry name" value="MmeI_Mtase"/>
</dbReference>
<evidence type="ECO:0000259" key="7">
    <source>
        <dbReference type="Pfam" id="PF20473"/>
    </source>
</evidence>
<comment type="caution">
    <text evidence="8">The sequence shown here is derived from an EMBL/GenBank/DDBJ whole genome shotgun (WGS) entry which is preliminary data.</text>
</comment>
<evidence type="ECO:0000313" key="10">
    <source>
        <dbReference type="Proteomes" id="UP000217528"/>
    </source>
</evidence>
<dbReference type="Proteomes" id="UP000217528">
    <property type="component" value="Unassembled WGS sequence"/>
</dbReference>
<dbReference type="InterPro" id="IPR002052">
    <property type="entry name" value="DNA_methylase_N6_adenine_CS"/>
</dbReference>
<sequence>MRGDLGSYYTSEENILKVINPLFMDNLREEYNQALKKSSKKDKKYYLEKLLEKMGNLKFFDPACGSGNFLIVTYRELRLLEYKILEKIRSLESNIKKWKDKQTILIPGSITKIKIENFYGIEIDEFSSKIAQVSMWFIEHQMNLKYESLDLHEDNLPLKQYVNIKNENSLRMDWKEVVQPDNNVYIIGNPPFGGKQNQNKEQKEDMKLVFKGFKNIGTLDYVTAWYKKALDYMKGTKIESAFVSTNSICQGEQVPNLWIQLRKKYDDFYINFAHQTFRWKNEAKKNASVFCVIIGFSFNERNKKFLYTYEKPTSLPEKHEVSQINSYLLDMDEIVPEPKKYKPICDVPKIEAGSMPNDGGNLIIKNEKEKNKLIKEDSRIEKYIHRLATSEKYIKGEVQYCLWFKDDLNSDLSDVLKISVIKERIENVKNKRLKSTRKKTRQLAEYPQLFGEIRLPENKDDESYIFFPATTTENREYIPLDLIDQEVITNNSAFIISSSSKYLFGILSSKINMIWIKFIGGKLGDNFRYSTTLYNDFPFPDVSCEDKVKVVECVQEILDIRKESKKTLFDLYDPETMPLELKKAHKKLDKEVEKLYKSESFYEKGVFTNEESTLKFLLKLYEYKKNNN</sequence>
<evidence type="ECO:0000256" key="4">
    <source>
        <dbReference type="ARBA" id="ARBA00047942"/>
    </source>
</evidence>
<dbReference type="Pfam" id="PF20473">
    <property type="entry name" value="MmeI_Mtase"/>
    <property type="match status" value="1"/>
</dbReference>
<dbReference type="Gene3D" id="3.40.50.150">
    <property type="entry name" value="Vaccinia Virus protein VP39"/>
    <property type="match status" value="1"/>
</dbReference>
<evidence type="ECO:0000256" key="2">
    <source>
        <dbReference type="ARBA" id="ARBA00022603"/>
    </source>
</evidence>
<dbReference type="PROSITE" id="PS00092">
    <property type="entry name" value="N6_MTASE"/>
    <property type="match status" value="1"/>
</dbReference>
<dbReference type="Pfam" id="PF20467">
    <property type="entry name" value="MmeI_C"/>
    <property type="match status" value="1"/>
</dbReference>
<organism evidence="8 10">
    <name type="scientific">Methanosphaera cuniculi</name>
    <dbReference type="NCBI Taxonomy" id="1077256"/>
    <lineage>
        <taxon>Archaea</taxon>
        <taxon>Methanobacteriati</taxon>
        <taxon>Methanobacteriota</taxon>
        <taxon>Methanomada group</taxon>
        <taxon>Methanobacteria</taxon>
        <taxon>Methanobacteriales</taxon>
        <taxon>Methanobacteriaceae</taxon>
        <taxon>Methanosphaera</taxon>
    </lineage>
</organism>
<accession>A0A2A2HFF8</accession>
<dbReference type="SUPFAM" id="SSF53335">
    <property type="entry name" value="S-adenosyl-L-methionine-dependent methyltransferases"/>
    <property type="match status" value="1"/>
</dbReference>
<comment type="catalytic activity">
    <reaction evidence="4">
        <text>a 2'-deoxyadenosine in DNA + S-adenosyl-L-methionine = an N(6)-methyl-2'-deoxyadenosine in DNA + S-adenosyl-L-homocysteine + H(+)</text>
        <dbReference type="Rhea" id="RHEA:15197"/>
        <dbReference type="Rhea" id="RHEA-COMP:12418"/>
        <dbReference type="Rhea" id="RHEA-COMP:12419"/>
        <dbReference type="ChEBI" id="CHEBI:15378"/>
        <dbReference type="ChEBI" id="CHEBI:57856"/>
        <dbReference type="ChEBI" id="CHEBI:59789"/>
        <dbReference type="ChEBI" id="CHEBI:90615"/>
        <dbReference type="ChEBI" id="CHEBI:90616"/>
        <dbReference type="EC" id="2.1.1.72"/>
    </reaction>
</comment>
<name>A0A2A2HFF8_9EURY</name>
<keyword evidence="10" id="KW-1185">Reference proteome</keyword>
<protein>
    <recommendedName>
        <fullName evidence="1">site-specific DNA-methyltransferase (adenine-specific)</fullName>
        <ecNumber evidence="1">2.1.1.72</ecNumber>
    </recommendedName>
</protein>
<dbReference type="InterPro" id="IPR029063">
    <property type="entry name" value="SAM-dependent_MTases_sf"/>
</dbReference>
<dbReference type="GO" id="GO:0032259">
    <property type="term" value="P:methylation"/>
    <property type="evidence" value="ECO:0007669"/>
    <property type="project" value="UniProtKB-KW"/>
</dbReference>
<feature type="domain" description="MmeI-like C-terminal" evidence="6">
    <location>
        <begin position="547"/>
        <end position="622"/>
    </location>
</feature>
<dbReference type="InterPro" id="IPR046820">
    <property type="entry name" value="MmeI_TRD"/>
</dbReference>